<evidence type="ECO:0000256" key="3">
    <source>
        <dbReference type="ARBA" id="ARBA00022722"/>
    </source>
</evidence>
<dbReference type="CDD" id="cd16962">
    <property type="entry name" value="RuvC"/>
    <property type="match status" value="1"/>
</dbReference>
<evidence type="ECO:0000256" key="10">
    <source>
        <dbReference type="ARBA" id="ARBA00023172"/>
    </source>
</evidence>
<keyword evidence="6" id="KW-0227">DNA damage</keyword>
<evidence type="ECO:0000256" key="11">
    <source>
        <dbReference type="ARBA" id="ARBA00023204"/>
    </source>
</evidence>
<dbReference type="SUPFAM" id="SSF53098">
    <property type="entry name" value="Ribonuclease H-like"/>
    <property type="match status" value="1"/>
</dbReference>
<dbReference type="GO" id="GO:0006281">
    <property type="term" value="P:DNA repair"/>
    <property type="evidence" value="ECO:0007669"/>
    <property type="project" value="UniProtKB-KW"/>
</dbReference>
<dbReference type="InterPro" id="IPR012337">
    <property type="entry name" value="RNaseH-like_sf"/>
</dbReference>
<organism evidence="14 15">
    <name type="scientific">Candidatus Roizmanbacteria bacterium RIFCSPLOWO2_01_FULL_37_16</name>
    <dbReference type="NCBI Taxonomy" id="1802058"/>
    <lineage>
        <taxon>Bacteria</taxon>
        <taxon>Candidatus Roizmaniibacteriota</taxon>
    </lineage>
</organism>
<dbReference type="PRINTS" id="PR00696">
    <property type="entry name" value="RSOLVASERUVC"/>
</dbReference>
<accession>A0A1F7IKP3</accession>
<dbReference type="GO" id="GO:0003677">
    <property type="term" value="F:DNA binding"/>
    <property type="evidence" value="ECO:0007669"/>
    <property type="project" value="UniProtKB-KW"/>
</dbReference>
<keyword evidence="2" id="KW-0963">Cytoplasm</keyword>
<dbReference type="AlphaFoldDB" id="A0A1F7IKP3"/>
<dbReference type="InterPro" id="IPR036397">
    <property type="entry name" value="RNaseH_sf"/>
</dbReference>
<keyword evidence="5" id="KW-0255">Endonuclease</keyword>
<evidence type="ECO:0000256" key="9">
    <source>
        <dbReference type="ARBA" id="ARBA00023125"/>
    </source>
</evidence>
<evidence type="ECO:0000256" key="12">
    <source>
        <dbReference type="ARBA" id="ARBA00029354"/>
    </source>
</evidence>
<dbReference type="PANTHER" id="PTHR30194:SF3">
    <property type="entry name" value="CROSSOVER JUNCTION ENDODEOXYRIBONUCLEASE RUVC"/>
    <property type="match status" value="1"/>
</dbReference>
<evidence type="ECO:0000256" key="7">
    <source>
        <dbReference type="ARBA" id="ARBA00022801"/>
    </source>
</evidence>
<dbReference type="NCBIfam" id="TIGR00228">
    <property type="entry name" value="ruvC"/>
    <property type="match status" value="1"/>
</dbReference>
<evidence type="ECO:0000256" key="4">
    <source>
        <dbReference type="ARBA" id="ARBA00022723"/>
    </source>
</evidence>
<comment type="similarity">
    <text evidence="1">Belongs to the RuvC family.</text>
</comment>
<protein>
    <recommendedName>
        <fullName evidence="13">Crossover junction endodeoxyribonuclease RuvC</fullName>
        <ecNumber evidence="13">3.1.21.10</ecNumber>
    </recommendedName>
</protein>
<dbReference type="PANTHER" id="PTHR30194">
    <property type="entry name" value="CROSSOVER JUNCTION ENDODEOXYRIBONUCLEASE RUVC"/>
    <property type="match status" value="1"/>
</dbReference>
<keyword evidence="8" id="KW-0460">Magnesium</keyword>
<evidence type="ECO:0000256" key="6">
    <source>
        <dbReference type="ARBA" id="ARBA00022763"/>
    </source>
</evidence>
<evidence type="ECO:0000256" key="2">
    <source>
        <dbReference type="ARBA" id="ARBA00022490"/>
    </source>
</evidence>
<keyword evidence="9" id="KW-0238">DNA-binding</keyword>
<evidence type="ECO:0000313" key="14">
    <source>
        <dbReference type="EMBL" id="OGK43929.1"/>
    </source>
</evidence>
<keyword evidence="10" id="KW-0233">DNA recombination</keyword>
<dbReference type="GO" id="GO:0006310">
    <property type="term" value="P:DNA recombination"/>
    <property type="evidence" value="ECO:0007669"/>
    <property type="project" value="UniProtKB-UniRule"/>
</dbReference>
<reference evidence="14 15" key="1">
    <citation type="journal article" date="2016" name="Nat. Commun.">
        <title>Thousands of microbial genomes shed light on interconnected biogeochemical processes in an aquifer system.</title>
        <authorList>
            <person name="Anantharaman K."/>
            <person name="Brown C.T."/>
            <person name="Hug L.A."/>
            <person name="Sharon I."/>
            <person name="Castelle C.J."/>
            <person name="Probst A.J."/>
            <person name="Thomas B.C."/>
            <person name="Singh A."/>
            <person name="Wilkins M.J."/>
            <person name="Karaoz U."/>
            <person name="Brodie E.L."/>
            <person name="Williams K.H."/>
            <person name="Hubbard S.S."/>
            <person name="Banfield J.F."/>
        </authorList>
    </citation>
    <scope>NUCLEOTIDE SEQUENCE [LARGE SCALE GENOMIC DNA]</scope>
</reference>
<evidence type="ECO:0000313" key="15">
    <source>
        <dbReference type="Proteomes" id="UP000178040"/>
    </source>
</evidence>
<gene>
    <name evidence="14" type="ORF">A3B40_03930</name>
</gene>
<name>A0A1F7IKP3_9BACT</name>
<dbReference type="InterPro" id="IPR002176">
    <property type="entry name" value="X-over_junc_endoDNase_RuvC"/>
</dbReference>
<keyword evidence="3" id="KW-0540">Nuclease</keyword>
<comment type="catalytic activity">
    <reaction evidence="12">
        <text>Endonucleolytic cleavage at a junction such as a reciprocal single-stranded crossover between two homologous DNA duplexes (Holliday junction).</text>
        <dbReference type="EC" id="3.1.21.10"/>
    </reaction>
</comment>
<evidence type="ECO:0000256" key="5">
    <source>
        <dbReference type="ARBA" id="ARBA00022759"/>
    </source>
</evidence>
<dbReference type="Gene3D" id="3.30.420.10">
    <property type="entry name" value="Ribonuclease H-like superfamily/Ribonuclease H"/>
    <property type="match status" value="1"/>
</dbReference>
<dbReference type="GO" id="GO:0046872">
    <property type="term" value="F:metal ion binding"/>
    <property type="evidence" value="ECO:0007669"/>
    <property type="project" value="UniProtKB-KW"/>
</dbReference>
<evidence type="ECO:0000256" key="8">
    <source>
        <dbReference type="ARBA" id="ARBA00022842"/>
    </source>
</evidence>
<sequence length="156" mass="17936">MKILAIDSGVEKTGFSIFTKESKNFKYIDSGLIKTNKDESYEIRVYQIYKKLNDVIKIFKPKKIILERLFFFQNQKTAIQVGQTQGVIILLAAQNNISLEYLTPLQIKQTVTGYGLSDKKSVRKMIDLTLKPQKKIKEDDEIDAIACGLAYCYLFH</sequence>
<keyword evidence="11" id="KW-0234">DNA repair</keyword>
<comment type="caution">
    <text evidence="14">The sequence shown here is derived from an EMBL/GenBank/DDBJ whole genome shotgun (WGS) entry which is preliminary data.</text>
</comment>
<dbReference type="EMBL" id="MGAI01000035">
    <property type="protein sequence ID" value="OGK43929.1"/>
    <property type="molecule type" value="Genomic_DNA"/>
</dbReference>
<dbReference type="EC" id="3.1.21.10" evidence="13"/>
<dbReference type="Pfam" id="PF02075">
    <property type="entry name" value="RuvC"/>
    <property type="match status" value="1"/>
</dbReference>
<evidence type="ECO:0000256" key="1">
    <source>
        <dbReference type="ARBA" id="ARBA00009518"/>
    </source>
</evidence>
<dbReference type="GO" id="GO:0008821">
    <property type="term" value="F:crossover junction DNA endonuclease activity"/>
    <property type="evidence" value="ECO:0007669"/>
    <property type="project" value="UniProtKB-UniRule"/>
</dbReference>
<keyword evidence="7" id="KW-0378">Hydrolase</keyword>
<evidence type="ECO:0000256" key="13">
    <source>
        <dbReference type="NCBIfam" id="TIGR00228"/>
    </source>
</evidence>
<dbReference type="Proteomes" id="UP000178040">
    <property type="component" value="Unassembled WGS sequence"/>
</dbReference>
<proteinExistence type="inferred from homology"/>
<keyword evidence="4" id="KW-0479">Metal-binding</keyword>
<dbReference type="FunFam" id="3.30.420.10:FF:000002">
    <property type="entry name" value="Crossover junction endodeoxyribonuclease RuvC"/>
    <property type="match status" value="1"/>
</dbReference>